<dbReference type="EMBL" id="JAHUTI010082181">
    <property type="protein sequence ID" value="MED6259098.1"/>
    <property type="molecule type" value="Genomic_DNA"/>
</dbReference>
<comment type="caution">
    <text evidence="1">The sequence shown here is derived from an EMBL/GenBank/DDBJ whole genome shotgun (WGS) entry which is preliminary data.</text>
</comment>
<evidence type="ECO:0000313" key="2">
    <source>
        <dbReference type="Proteomes" id="UP001345963"/>
    </source>
</evidence>
<gene>
    <name evidence="1" type="ORF">ATANTOWER_016954</name>
</gene>
<name>A0ABU7C881_9TELE</name>
<sequence>MAPSPDGDGGHWGLGSGQKVGAYFLPRHTTCRWLVSQPAGVHAVHGVRGWVLWCVLAHSHWLLASAWAPGFCRAYAWGVMCPRVSDAYSSTGLDLTRTTETLSEHSPESWIVPAGKPSGETILLSEPCPPSQRHPLGTTIPAAVDFGRLCPHTLQALRPSLADRPALTSSGFPAPISRFSSS</sequence>
<protein>
    <submittedName>
        <fullName evidence="1">Uncharacterized protein</fullName>
    </submittedName>
</protein>
<reference evidence="1 2" key="1">
    <citation type="submission" date="2021-07" db="EMBL/GenBank/DDBJ databases">
        <authorList>
            <person name="Palmer J.M."/>
        </authorList>
    </citation>
    <scope>NUCLEOTIDE SEQUENCE [LARGE SCALE GENOMIC DNA]</scope>
    <source>
        <strain evidence="1 2">AT_MEX2019</strain>
        <tissue evidence="1">Muscle</tissue>
    </source>
</reference>
<keyword evidence="2" id="KW-1185">Reference proteome</keyword>
<organism evidence="1 2">
    <name type="scientific">Ataeniobius toweri</name>
    <dbReference type="NCBI Taxonomy" id="208326"/>
    <lineage>
        <taxon>Eukaryota</taxon>
        <taxon>Metazoa</taxon>
        <taxon>Chordata</taxon>
        <taxon>Craniata</taxon>
        <taxon>Vertebrata</taxon>
        <taxon>Euteleostomi</taxon>
        <taxon>Actinopterygii</taxon>
        <taxon>Neopterygii</taxon>
        <taxon>Teleostei</taxon>
        <taxon>Neoteleostei</taxon>
        <taxon>Acanthomorphata</taxon>
        <taxon>Ovalentaria</taxon>
        <taxon>Atherinomorphae</taxon>
        <taxon>Cyprinodontiformes</taxon>
        <taxon>Goodeidae</taxon>
        <taxon>Ataeniobius</taxon>
    </lineage>
</organism>
<proteinExistence type="predicted"/>
<accession>A0ABU7C881</accession>
<evidence type="ECO:0000313" key="1">
    <source>
        <dbReference type="EMBL" id="MED6259098.1"/>
    </source>
</evidence>
<dbReference type="Proteomes" id="UP001345963">
    <property type="component" value="Unassembled WGS sequence"/>
</dbReference>